<comment type="caution">
    <text evidence="2">The sequence shown here is derived from an EMBL/GenBank/DDBJ whole genome shotgun (WGS) entry which is preliminary data.</text>
</comment>
<evidence type="ECO:0000259" key="1">
    <source>
        <dbReference type="Pfam" id="PF13966"/>
    </source>
</evidence>
<organism evidence="2 3">
    <name type="scientific">Arabidopsis thaliana</name>
    <name type="common">Mouse-ear cress</name>
    <dbReference type="NCBI Taxonomy" id="3702"/>
    <lineage>
        <taxon>Eukaryota</taxon>
        <taxon>Viridiplantae</taxon>
        <taxon>Streptophyta</taxon>
        <taxon>Embryophyta</taxon>
        <taxon>Tracheophyta</taxon>
        <taxon>Spermatophyta</taxon>
        <taxon>Magnoliopsida</taxon>
        <taxon>eudicotyledons</taxon>
        <taxon>Gunneridae</taxon>
        <taxon>Pentapetalae</taxon>
        <taxon>rosids</taxon>
        <taxon>malvids</taxon>
        <taxon>Brassicales</taxon>
        <taxon>Brassicaceae</taxon>
        <taxon>Camelineae</taxon>
        <taxon>Arabidopsis</taxon>
    </lineage>
</organism>
<feature type="domain" description="Reverse transcriptase zinc-binding" evidence="1">
    <location>
        <begin position="74"/>
        <end position="158"/>
    </location>
</feature>
<evidence type="ECO:0000313" key="3">
    <source>
        <dbReference type="Proteomes" id="UP000078284"/>
    </source>
</evidence>
<dbReference type="Pfam" id="PF13966">
    <property type="entry name" value="zf-RVT"/>
    <property type="match status" value="1"/>
</dbReference>
<dbReference type="InterPro" id="IPR026960">
    <property type="entry name" value="RVT-Znf"/>
</dbReference>
<evidence type="ECO:0000313" key="2">
    <source>
        <dbReference type="EMBL" id="OAP08745.1"/>
    </source>
</evidence>
<dbReference type="EMBL" id="LUHQ01000002">
    <property type="protein sequence ID" value="OAP08745.1"/>
    <property type="molecule type" value="Genomic_DNA"/>
</dbReference>
<reference evidence="3" key="1">
    <citation type="journal article" date="2016" name="Proc. Natl. Acad. Sci. U.S.A.">
        <title>Chromosome-level assembly of Arabidopsis thaliana Ler reveals the extent of translocation and inversion polymorphisms.</title>
        <authorList>
            <person name="Zapata L."/>
            <person name="Ding J."/>
            <person name="Willing E.M."/>
            <person name="Hartwig B."/>
            <person name="Bezdan D."/>
            <person name="Jiao W.B."/>
            <person name="Patel V."/>
            <person name="Velikkakam James G."/>
            <person name="Koornneef M."/>
            <person name="Ossowski S."/>
            <person name="Schneeberger K."/>
        </authorList>
    </citation>
    <scope>NUCLEOTIDE SEQUENCE [LARGE SCALE GENOMIC DNA]</scope>
    <source>
        <strain evidence="3">cv. Landsberg erecta</strain>
    </source>
</reference>
<accession>A0A178VU58</accession>
<sequence length="224" mass="26426">MTPSLHKTWVAWFKLHFLHGSLNNFWIMKQQPTYTWLANKLLKIREDAFHWIKLRVDNADYFGWEVQGKIHNRYSTGLVYHLFLEDSPLVPWRAAVWIYRGIPKHSFLTWLLVLNQCPTRDRILGWGLHTDPVCMLCNSSPESRDHLFYQCNLSWIVWSSIALRTPIPTSPLMVCLCLPDASPSRSADTLLRLIDCTIRNRITTYRDYYPRLASSMHQLWFSTS</sequence>
<name>A0A178VU58_ARATH</name>
<gene>
    <name evidence="2" type="ordered locus">AXX17_At2g15470</name>
</gene>
<proteinExistence type="predicted"/>
<dbReference type="AlphaFoldDB" id="A0A178VU58"/>
<dbReference type="Proteomes" id="UP000078284">
    <property type="component" value="Chromosome 2"/>
</dbReference>
<protein>
    <recommendedName>
        <fullName evidence="1">Reverse transcriptase zinc-binding domain-containing protein</fullName>
    </recommendedName>
</protein>